<gene>
    <name evidence="2" type="ORF">GCM10023353_25880</name>
</gene>
<evidence type="ECO:0000313" key="2">
    <source>
        <dbReference type="EMBL" id="GAA4817851.1"/>
    </source>
</evidence>
<feature type="domain" description="N-acetyltransferase" evidence="1">
    <location>
        <begin position="68"/>
        <end position="215"/>
    </location>
</feature>
<dbReference type="Gene3D" id="3.40.630.30">
    <property type="match status" value="1"/>
</dbReference>
<evidence type="ECO:0000313" key="3">
    <source>
        <dbReference type="Proteomes" id="UP001500839"/>
    </source>
</evidence>
<dbReference type="EMBL" id="BAABKQ010000001">
    <property type="protein sequence ID" value="GAA4817851.1"/>
    <property type="molecule type" value="Genomic_DNA"/>
</dbReference>
<keyword evidence="3" id="KW-1185">Reference proteome</keyword>
<proteinExistence type="predicted"/>
<comment type="caution">
    <text evidence="2">The sequence shown here is derived from an EMBL/GenBank/DDBJ whole genome shotgun (WGS) entry which is preliminary data.</text>
</comment>
<reference evidence="3" key="1">
    <citation type="journal article" date="2019" name="Int. J. Syst. Evol. Microbiol.">
        <title>The Global Catalogue of Microorganisms (GCM) 10K type strain sequencing project: providing services to taxonomists for standard genome sequencing and annotation.</title>
        <authorList>
            <consortium name="The Broad Institute Genomics Platform"/>
            <consortium name="The Broad Institute Genome Sequencing Center for Infectious Disease"/>
            <person name="Wu L."/>
            <person name="Ma J."/>
        </authorList>
    </citation>
    <scope>NUCLEOTIDE SEQUENCE [LARGE SCALE GENOMIC DNA]</scope>
    <source>
        <strain evidence="3">JCM 18542</strain>
    </source>
</reference>
<sequence>MSLLVSEIPAPILRTRLYEALEVYVSAMHYPRGVEHSRAPMWAEHMLRDGWRAVAAFQIPDTGPGAAVATDDAATAMDDATAAMDDATAIPEAARLVGIAYGYHGAPAYWWDRQVRSAVRDTAGPEGTRLMSDYFELTEIHVAPSAQGKGIGAALLTRLLSGLAESRVLLSTPEVPEEQNRAWQLYRRMGFEDVLRHFRFVGDRRDFAVLGRTLPLP</sequence>
<dbReference type="InterPro" id="IPR000182">
    <property type="entry name" value="GNAT_dom"/>
</dbReference>
<dbReference type="PROSITE" id="PS51186">
    <property type="entry name" value="GNAT"/>
    <property type="match status" value="1"/>
</dbReference>
<protein>
    <submittedName>
        <fullName evidence="2">N-acetyltransferase</fullName>
    </submittedName>
</protein>
<evidence type="ECO:0000259" key="1">
    <source>
        <dbReference type="PROSITE" id="PS51186"/>
    </source>
</evidence>
<dbReference type="Proteomes" id="UP001500839">
    <property type="component" value="Unassembled WGS sequence"/>
</dbReference>
<dbReference type="CDD" id="cd04301">
    <property type="entry name" value="NAT_SF"/>
    <property type="match status" value="1"/>
</dbReference>
<name>A0ABP9CUU9_9ACTN</name>
<dbReference type="RefSeq" id="WP_200172529.1">
    <property type="nucleotide sequence ID" value="NZ_BAABKQ010000001.1"/>
</dbReference>
<organism evidence="2 3">
    <name type="scientific">Tomitella cavernea</name>
    <dbReference type="NCBI Taxonomy" id="1387982"/>
    <lineage>
        <taxon>Bacteria</taxon>
        <taxon>Bacillati</taxon>
        <taxon>Actinomycetota</taxon>
        <taxon>Actinomycetes</taxon>
        <taxon>Mycobacteriales</taxon>
        <taxon>Tomitella</taxon>
    </lineage>
</organism>
<dbReference type="InterPro" id="IPR016181">
    <property type="entry name" value="Acyl_CoA_acyltransferase"/>
</dbReference>
<dbReference type="Pfam" id="PF13508">
    <property type="entry name" value="Acetyltransf_7"/>
    <property type="match status" value="1"/>
</dbReference>
<dbReference type="SUPFAM" id="SSF55729">
    <property type="entry name" value="Acyl-CoA N-acyltransferases (Nat)"/>
    <property type="match status" value="1"/>
</dbReference>
<accession>A0ABP9CUU9</accession>